<proteinExistence type="predicted"/>
<gene>
    <name evidence="5" type="ORF">PILCRDRAFT_227382</name>
</gene>
<keyword evidence="1 2" id="KW-0371">Homeobox</keyword>
<feature type="region of interest" description="Disordered" evidence="3">
    <location>
        <begin position="416"/>
        <end position="460"/>
    </location>
</feature>
<dbReference type="Pfam" id="PF00046">
    <property type="entry name" value="Homeodomain"/>
    <property type="match status" value="1"/>
</dbReference>
<evidence type="ECO:0000256" key="2">
    <source>
        <dbReference type="RuleBase" id="RU000682"/>
    </source>
</evidence>
<accession>A0A0C3GCT3</accession>
<evidence type="ECO:0000256" key="1">
    <source>
        <dbReference type="PROSITE-ProRule" id="PRU00108"/>
    </source>
</evidence>
<protein>
    <recommendedName>
        <fullName evidence="4">Homeobox domain-containing protein</fullName>
    </recommendedName>
</protein>
<keyword evidence="6" id="KW-1185">Reference proteome</keyword>
<feature type="region of interest" description="Disordered" evidence="3">
    <location>
        <begin position="351"/>
        <end position="370"/>
    </location>
</feature>
<comment type="subcellular location">
    <subcellularLocation>
        <location evidence="1 2">Nucleus</location>
    </subcellularLocation>
</comment>
<evidence type="ECO:0000256" key="3">
    <source>
        <dbReference type="SAM" id="MobiDB-lite"/>
    </source>
</evidence>
<feature type="region of interest" description="Disordered" evidence="3">
    <location>
        <begin position="219"/>
        <end position="277"/>
    </location>
</feature>
<evidence type="ECO:0000313" key="6">
    <source>
        <dbReference type="Proteomes" id="UP000054166"/>
    </source>
</evidence>
<feature type="compositionally biased region" description="Polar residues" evidence="3">
    <location>
        <begin position="359"/>
        <end position="370"/>
    </location>
</feature>
<reference evidence="5 6" key="1">
    <citation type="submission" date="2014-04" db="EMBL/GenBank/DDBJ databases">
        <authorList>
            <consortium name="DOE Joint Genome Institute"/>
            <person name="Kuo A."/>
            <person name="Tarkka M."/>
            <person name="Buscot F."/>
            <person name="Kohler A."/>
            <person name="Nagy L.G."/>
            <person name="Floudas D."/>
            <person name="Copeland A."/>
            <person name="Barry K.W."/>
            <person name="Cichocki N."/>
            <person name="Veneault-Fourrey C."/>
            <person name="LaButti K."/>
            <person name="Lindquist E.A."/>
            <person name="Lipzen A."/>
            <person name="Lundell T."/>
            <person name="Morin E."/>
            <person name="Murat C."/>
            <person name="Sun H."/>
            <person name="Tunlid A."/>
            <person name="Henrissat B."/>
            <person name="Grigoriev I.V."/>
            <person name="Hibbett D.S."/>
            <person name="Martin F."/>
            <person name="Nordberg H.P."/>
            <person name="Cantor M.N."/>
            <person name="Hua S.X."/>
        </authorList>
    </citation>
    <scope>NUCLEOTIDE SEQUENCE [LARGE SCALE GENOMIC DNA]</scope>
    <source>
        <strain evidence="5 6">F 1598</strain>
    </source>
</reference>
<organism evidence="5 6">
    <name type="scientific">Piloderma croceum (strain F 1598)</name>
    <dbReference type="NCBI Taxonomy" id="765440"/>
    <lineage>
        <taxon>Eukaryota</taxon>
        <taxon>Fungi</taxon>
        <taxon>Dikarya</taxon>
        <taxon>Basidiomycota</taxon>
        <taxon>Agaricomycotina</taxon>
        <taxon>Agaricomycetes</taxon>
        <taxon>Agaricomycetidae</taxon>
        <taxon>Atheliales</taxon>
        <taxon>Atheliaceae</taxon>
        <taxon>Piloderma</taxon>
    </lineage>
</organism>
<keyword evidence="1 2" id="KW-0539">Nucleus</keyword>
<name>A0A0C3GCT3_PILCF</name>
<dbReference type="InParanoid" id="A0A0C3GCT3"/>
<keyword evidence="1 2" id="KW-0238">DNA-binding</keyword>
<dbReference type="AlphaFoldDB" id="A0A0C3GCT3"/>
<feature type="compositionally biased region" description="Polar residues" evidence="3">
    <location>
        <begin position="219"/>
        <end position="231"/>
    </location>
</feature>
<dbReference type="GO" id="GO:0005634">
    <property type="term" value="C:nucleus"/>
    <property type="evidence" value="ECO:0007669"/>
    <property type="project" value="UniProtKB-SubCell"/>
</dbReference>
<reference evidence="6" key="2">
    <citation type="submission" date="2015-01" db="EMBL/GenBank/DDBJ databases">
        <title>Evolutionary Origins and Diversification of the Mycorrhizal Mutualists.</title>
        <authorList>
            <consortium name="DOE Joint Genome Institute"/>
            <consortium name="Mycorrhizal Genomics Consortium"/>
            <person name="Kohler A."/>
            <person name="Kuo A."/>
            <person name="Nagy L.G."/>
            <person name="Floudas D."/>
            <person name="Copeland A."/>
            <person name="Barry K.W."/>
            <person name="Cichocki N."/>
            <person name="Veneault-Fourrey C."/>
            <person name="LaButti K."/>
            <person name="Lindquist E.A."/>
            <person name="Lipzen A."/>
            <person name="Lundell T."/>
            <person name="Morin E."/>
            <person name="Murat C."/>
            <person name="Riley R."/>
            <person name="Ohm R."/>
            <person name="Sun H."/>
            <person name="Tunlid A."/>
            <person name="Henrissat B."/>
            <person name="Grigoriev I.V."/>
            <person name="Hibbett D.S."/>
            <person name="Martin F."/>
        </authorList>
    </citation>
    <scope>NUCLEOTIDE SEQUENCE [LARGE SCALE GENOMIC DNA]</scope>
    <source>
        <strain evidence="6">F 1598</strain>
    </source>
</reference>
<sequence length="460" mass="50743">MSPTPKRIRASKWQTDLLITLHTKSPQPSRAQIDKISDETGLEEAWIKHWFRKRTASSKKPLPAVSSAEKKIITRSSSVPISTSVPRTTIQPGDIYVHDPVFYWDGSPASRSDDNANFVPNYDTQDRGHILFEIPSANLHSHAQSHDQDQAAVQSQGSISKPNYVFTTPLQPQHYPNQAQASQKSRAMSPSLGYIPSTFPMSIFTDSPEKQLQNVKSTLGADSNQNTSTQFPAVPTVQDPYSIRFPSTYSPRRRRGPSPSFFDTLHQQSQPQPAYNFNYGYDIPSESSFSASLQAQSTSVHSQSHAPLVPIAGSGRYPSQAPHQPIPIAYTARLTDLTAFALNMKKSADAGARGDHVPISNSSQDAALSKSGNIDEKMIPIISKKEVNKENEQLVNNQNTTRTEDHPAEPIVCIASARDSEEDANDNQGPGECRDRQSDTIPRRLLRSASAQTRLAELES</sequence>
<dbReference type="InterPro" id="IPR001356">
    <property type="entry name" value="HD"/>
</dbReference>
<feature type="DNA-binding region" description="Homeobox" evidence="1">
    <location>
        <begin position="3"/>
        <end position="62"/>
    </location>
</feature>
<dbReference type="CDD" id="cd00086">
    <property type="entry name" value="homeodomain"/>
    <property type="match status" value="1"/>
</dbReference>
<dbReference type="HOGENOM" id="CLU_594609_0_0_1"/>
<dbReference type="GO" id="GO:0003677">
    <property type="term" value="F:DNA binding"/>
    <property type="evidence" value="ECO:0007669"/>
    <property type="project" value="UniProtKB-UniRule"/>
</dbReference>
<dbReference type="InterPro" id="IPR009057">
    <property type="entry name" value="Homeodomain-like_sf"/>
</dbReference>
<feature type="domain" description="Homeobox" evidence="4">
    <location>
        <begin position="1"/>
        <end position="61"/>
    </location>
</feature>
<dbReference type="PROSITE" id="PS50071">
    <property type="entry name" value="HOMEOBOX_2"/>
    <property type="match status" value="1"/>
</dbReference>
<dbReference type="EMBL" id="KN832975">
    <property type="protein sequence ID" value="KIM89514.1"/>
    <property type="molecule type" value="Genomic_DNA"/>
</dbReference>
<dbReference type="Proteomes" id="UP000054166">
    <property type="component" value="Unassembled WGS sequence"/>
</dbReference>
<evidence type="ECO:0000259" key="4">
    <source>
        <dbReference type="PROSITE" id="PS50071"/>
    </source>
</evidence>
<dbReference type="Gene3D" id="1.10.10.60">
    <property type="entry name" value="Homeodomain-like"/>
    <property type="match status" value="1"/>
</dbReference>
<feature type="compositionally biased region" description="Polar residues" evidence="3">
    <location>
        <begin position="265"/>
        <end position="275"/>
    </location>
</feature>
<dbReference type="SUPFAM" id="SSF46689">
    <property type="entry name" value="Homeodomain-like"/>
    <property type="match status" value="1"/>
</dbReference>
<feature type="compositionally biased region" description="Basic and acidic residues" evidence="3">
    <location>
        <begin position="432"/>
        <end position="442"/>
    </location>
</feature>
<evidence type="ECO:0000313" key="5">
    <source>
        <dbReference type="EMBL" id="KIM89514.1"/>
    </source>
</evidence>
<dbReference type="SMART" id="SM00389">
    <property type="entry name" value="HOX"/>
    <property type="match status" value="1"/>
</dbReference>